<protein>
    <submittedName>
        <fullName evidence="3">Uncharacterized protein</fullName>
    </submittedName>
</protein>
<reference evidence="3 4" key="1">
    <citation type="submission" date="2023-09" db="EMBL/GenBank/DDBJ databases">
        <title>Nesidiocoris tenuis whole genome shotgun sequence.</title>
        <authorList>
            <person name="Shibata T."/>
            <person name="Shimoda M."/>
            <person name="Kobayashi T."/>
            <person name="Uehara T."/>
        </authorList>
    </citation>
    <scope>NUCLEOTIDE SEQUENCE [LARGE SCALE GENOMIC DNA]</scope>
    <source>
        <strain evidence="3 4">Japan</strain>
    </source>
</reference>
<feature type="region of interest" description="Disordered" evidence="1">
    <location>
        <begin position="23"/>
        <end position="45"/>
    </location>
</feature>
<proteinExistence type="predicted"/>
<gene>
    <name evidence="3" type="ORF">NTJ_03384</name>
</gene>
<feature type="signal peptide" evidence="2">
    <location>
        <begin position="1"/>
        <end position="17"/>
    </location>
</feature>
<evidence type="ECO:0000256" key="2">
    <source>
        <dbReference type="SAM" id="SignalP"/>
    </source>
</evidence>
<dbReference type="EMBL" id="AP028910">
    <property type="protein sequence ID" value="BES90575.1"/>
    <property type="molecule type" value="Genomic_DNA"/>
</dbReference>
<sequence>MKVSLLFLALAVYGAVAEDEVHSSEEVVQSHEEQEESSTTDEVNSKLDDILSTTDVILDAKLDVVGKIGNLIDELVESATNNAVEVTENVAAKEKDLIAVINADAQILAAKIKERNDQAAVLAGRIFGSKAAEFLKDLNNKQLEAQEGFLAWGKQIGDNFVDKKVEITKNVANGIKEASKKAKNTAYEKQQKLTQLEKNLASTIFGGLKEKNGRIFG</sequence>
<keyword evidence="2" id="KW-0732">Signal</keyword>
<keyword evidence="4" id="KW-1185">Reference proteome</keyword>
<name>A0ABN7AE61_9HEMI</name>
<evidence type="ECO:0000313" key="4">
    <source>
        <dbReference type="Proteomes" id="UP001307889"/>
    </source>
</evidence>
<evidence type="ECO:0000313" key="3">
    <source>
        <dbReference type="EMBL" id="BES90575.1"/>
    </source>
</evidence>
<evidence type="ECO:0000256" key="1">
    <source>
        <dbReference type="SAM" id="MobiDB-lite"/>
    </source>
</evidence>
<feature type="compositionally biased region" description="Basic and acidic residues" evidence="1">
    <location>
        <begin position="23"/>
        <end position="32"/>
    </location>
</feature>
<dbReference type="Proteomes" id="UP001307889">
    <property type="component" value="Chromosome 2"/>
</dbReference>
<feature type="chain" id="PRO_5046141671" evidence="2">
    <location>
        <begin position="18"/>
        <end position="217"/>
    </location>
</feature>
<accession>A0ABN7AE61</accession>
<organism evidence="3 4">
    <name type="scientific">Nesidiocoris tenuis</name>
    <dbReference type="NCBI Taxonomy" id="355587"/>
    <lineage>
        <taxon>Eukaryota</taxon>
        <taxon>Metazoa</taxon>
        <taxon>Ecdysozoa</taxon>
        <taxon>Arthropoda</taxon>
        <taxon>Hexapoda</taxon>
        <taxon>Insecta</taxon>
        <taxon>Pterygota</taxon>
        <taxon>Neoptera</taxon>
        <taxon>Paraneoptera</taxon>
        <taxon>Hemiptera</taxon>
        <taxon>Heteroptera</taxon>
        <taxon>Panheteroptera</taxon>
        <taxon>Cimicomorpha</taxon>
        <taxon>Miridae</taxon>
        <taxon>Dicyphina</taxon>
        <taxon>Nesidiocoris</taxon>
    </lineage>
</organism>